<evidence type="ECO:0000256" key="1">
    <source>
        <dbReference type="SAM" id="MobiDB-lite"/>
    </source>
</evidence>
<gene>
    <name evidence="4" type="ORF">GCM10010967_56530</name>
</gene>
<feature type="domain" description="GEVED" evidence="3">
    <location>
        <begin position="468"/>
        <end position="543"/>
    </location>
</feature>
<comment type="caution">
    <text evidence="4">The sequence shown here is derived from an EMBL/GenBank/DDBJ whole genome shotgun (WGS) entry which is preliminary data.</text>
</comment>
<evidence type="ECO:0000313" key="5">
    <source>
        <dbReference type="Proteomes" id="UP000632339"/>
    </source>
</evidence>
<protein>
    <recommendedName>
        <fullName evidence="6">Secreted protein (Por secretion system target)</fullName>
    </recommendedName>
</protein>
<dbReference type="Pfam" id="PF18962">
    <property type="entry name" value="Por_Secre_tail"/>
    <property type="match status" value="1"/>
</dbReference>
<keyword evidence="5" id="KW-1185">Reference proteome</keyword>
<feature type="region of interest" description="Disordered" evidence="1">
    <location>
        <begin position="1079"/>
        <end position="1101"/>
    </location>
</feature>
<proteinExistence type="predicted"/>
<dbReference type="InterPro" id="IPR045474">
    <property type="entry name" value="GEVED"/>
</dbReference>
<evidence type="ECO:0008006" key="6">
    <source>
        <dbReference type="Google" id="ProtNLM"/>
    </source>
</evidence>
<dbReference type="Proteomes" id="UP000632339">
    <property type="component" value="Unassembled WGS sequence"/>
</dbReference>
<dbReference type="NCBIfam" id="TIGR04183">
    <property type="entry name" value="Por_Secre_tail"/>
    <property type="match status" value="1"/>
</dbReference>
<feature type="region of interest" description="Disordered" evidence="1">
    <location>
        <begin position="624"/>
        <end position="653"/>
    </location>
</feature>
<name>A0ABQ2IM23_9BACT</name>
<organism evidence="4 5">
    <name type="scientific">Dyadobacter beijingensis</name>
    <dbReference type="NCBI Taxonomy" id="365489"/>
    <lineage>
        <taxon>Bacteria</taxon>
        <taxon>Pseudomonadati</taxon>
        <taxon>Bacteroidota</taxon>
        <taxon>Cytophagia</taxon>
        <taxon>Cytophagales</taxon>
        <taxon>Spirosomataceae</taxon>
        <taxon>Dyadobacter</taxon>
    </lineage>
</organism>
<reference evidence="5" key="1">
    <citation type="journal article" date="2019" name="Int. J. Syst. Evol. Microbiol.">
        <title>The Global Catalogue of Microorganisms (GCM) 10K type strain sequencing project: providing services to taxonomists for standard genome sequencing and annotation.</title>
        <authorList>
            <consortium name="The Broad Institute Genomics Platform"/>
            <consortium name="The Broad Institute Genome Sequencing Center for Infectious Disease"/>
            <person name="Wu L."/>
            <person name="Ma J."/>
        </authorList>
    </citation>
    <scope>NUCLEOTIDE SEQUENCE [LARGE SCALE GENOMIC DNA]</scope>
    <source>
        <strain evidence="5">CGMCC 1.6375</strain>
    </source>
</reference>
<dbReference type="InterPro" id="IPR013783">
    <property type="entry name" value="Ig-like_fold"/>
</dbReference>
<dbReference type="EMBL" id="BMLI01000004">
    <property type="protein sequence ID" value="GGN13106.1"/>
    <property type="molecule type" value="Genomic_DNA"/>
</dbReference>
<evidence type="ECO:0000259" key="2">
    <source>
        <dbReference type="Pfam" id="PF18962"/>
    </source>
</evidence>
<dbReference type="Gene3D" id="2.60.40.10">
    <property type="entry name" value="Immunoglobulins"/>
    <property type="match status" value="1"/>
</dbReference>
<feature type="domain" description="Secretion system C-terminal sorting" evidence="2">
    <location>
        <begin position="1288"/>
        <end position="1355"/>
    </location>
</feature>
<evidence type="ECO:0000313" key="4">
    <source>
        <dbReference type="EMBL" id="GGN13106.1"/>
    </source>
</evidence>
<sequence>MGWAVINFYYLEIASSGAVIKVYDGDGTSTTPVATITEANASTYYRFNHKNNGPITVTMENTASAATGNFDVEVTFMTGEVVYTSPLAQEITYWKQFITPNSRAWIDSRAGSASTIATGYFDANRDLVSSEVSWCIDYGQSAPRRGNFYPGQMVYYPTARPDINEDGVVTTEDKLKTARLIHILQHAPQPISDMANSNEVRAAVDMITRGFTSGSTLGEDAIAAVPSLPSPEEPTFAITGPATSAPAGTPQNFVVNLTNDGGHPRIYKLKVPAGVTVNAVTGTGVTYDAVNQDITFASAPASATVSVTSASSQTATLGVAYEQSGFWNVDNLVVYEPCDYYETAPRNFQGFLGLSKAANPYPFREASATWAAADYGDLPDTYATLAASNGASHALTAYNATTHTASLMLGSQIDSDTDGAPNTVATGDDLAGMDDEDAVTHFPVLVPGSTSYSVTLPVTNATGTTATVKGWIDFNKDGAFGAGEEATQTVPDGATSVTLNWPSFPAVANFGYIHARFRIASVASEIALPTGAANSGEVEDYRFFIGRTVAGTVFNDINRNTRIDSGEPFTSLPAPMYVYMVQNNFIVDAATVAADGSYLLLAPAGQTSALHLSTVQYPIGTGVSGTPINRTPPSGWATSGENGSGNNTGSGDLSPDGILSVTVTTASLIQRNFGIRYQSAGTSGGSDICANDTSILPLADFIEGEDAGGTWSYVSGSGITFDAAAGTVQLTGSATTSTYRYDIPATGGSPASFSIATVTVRPVPVKYQSITICQGESICIFNPAGTARTVEPQQQICHNTSGVYSDTLVGASHFGCDSIVVTTLTVVPIPDAGTDGAVTACTDNATPIDLFSLISGEQTGGTWARLTGTGGTFDAVAGTFTPAAGATASTFSYTIAGAGSCAEDVSIATVNLNTCNVQISGTIFNDANGLSGSPVNMVDGTPIQLAESAPLYANLFTAAGVFVASVPVDASGNYSFSVSPGIDYLVTVSTTAATTGSTPAGSNGLPTGWVNTGEFVGSGTGNDLAPNGTLAVSVGATSVTNANFGLDRQPNSNGVTHILTPDPIPDQEIALDGADAPLMNGSDPEDGTYSGGTATPGNDPKGVVITSLPTNGQLWYYGFGAPVVVSASDVTNGTLFHDPSLFAVVLTGQGYTSTSFNYAYVDAAGVVDPTPATYLISWSKPLPVTLISFDVATESKTAHLKWVTTSETNSEGFEILRSANASDWTKIGFVRAHSQGATVIGKQDYDFTDANPLNGVSYYRLKMVDLDATFAYSLIRTIRMDAANTMALYPNPVVQGKLTIDVANAEAYQAEIVNVAGITVLTQSLAKTRELNVNELASGLYVLRITSASGDVQTKPFVVK</sequence>
<dbReference type="Pfam" id="PF20009">
    <property type="entry name" value="GEVED"/>
    <property type="match status" value="1"/>
</dbReference>
<dbReference type="InterPro" id="IPR026444">
    <property type="entry name" value="Secre_tail"/>
</dbReference>
<accession>A0ABQ2IM23</accession>
<evidence type="ECO:0000259" key="3">
    <source>
        <dbReference type="Pfam" id="PF20009"/>
    </source>
</evidence>